<dbReference type="Gene3D" id="3.40.50.1820">
    <property type="entry name" value="alpha/beta hydrolase"/>
    <property type="match status" value="1"/>
</dbReference>
<reference evidence="2 3" key="1">
    <citation type="submission" date="2023-09" db="EMBL/GenBank/DDBJ databases">
        <authorList>
            <person name="Rey-Velasco X."/>
        </authorList>
    </citation>
    <scope>NUCLEOTIDE SEQUENCE [LARGE SCALE GENOMIC DNA]</scope>
    <source>
        <strain evidence="2 3">F363</strain>
    </source>
</reference>
<evidence type="ECO:0008006" key="4">
    <source>
        <dbReference type="Google" id="ProtNLM"/>
    </source>
</evidence>
<dbReference type="SUPFAM" id="SSF53474">
    <property type="entry name" value="alpha/beta-Hydrolases"/>
    <property type="match status" value="1"/>
</dbReference>
<sequence length="321" mass="36394">MKKRLKISLILFILLNTLTFGQDVEKVVVSEEDPNNLYMFEPTESESLFYLKLVPEAHPIGCLVILPSWGELVESVMDQIRLHQLAVQQNLLVIFPSINGGSSKFTDAHEFLDTIFRQVVEAYEIPKNKFILGGLSGGGMVSLSYAEKANRDKDSTFIIPKAIFALDSPLDFAHLYNQAQRDVERNFSEVAVNEGNWLMNMFKKEFGGTPETVPAEYIKYSIYSHSEEDGGNAKYLLKTPVRIYTEPGIEWQLKNRQRDLYDLNSTDISAMINLLQRKGNGDAEIIVTHDKGIRADGTRHPHSWSIMDSQGCLNWALEMIN</sequence>
<feature type="signal peptide" evidence="1">
    <location>
        <begin position="1"/>
        <end position="21"/>
    </location>
</feature>
<evidence type="ECO:0000313" key="3">
    <source>
        <dbReference type="Proteomes" id="UP001262889"/>
    </source>
</evidence>
<comment type="caution">
    <text evidence="2">The sequence shown here is derived from an EMBL/GenBank/DDBJ whole genome shotgun (WGS) entry which is preliminary data.</text>
</comment>
<dbReference type="Proteomes" id="UP001262889">
    <property type="component" value="Unassembled WGS sequence"/>
</dbReference>
<keyword evidence="3" id="KW-1185">Reference proteome</keyword>
<dbReference type="RefSeq" id="WP_311534463.1">
    <property type="nucleotide sequence ID" value="NZ_JAVRHQ010000008.1"/>
</dbReference>
<proteinExistence type="predicted"/>
<name>A0ABU3C924_9FLAO</name>
<gene>
    <name evidence="2" type="ORF">RM553_08315</name>
</gene>
<dbReference type="InterPro" id="IPR029058">
    <property type="entry name" value="AB_hydrolase_fold"/>
</dbReference>
<dbReference type="EMBL" id="JAVRHQ010000008">
    <property type="protein sequence ID" value="MDT0642832.1"/>
    <property type="molecule type" value="Genomic_DNA"/>
</dbReference>
<evidence type="ECO:0000313" key="2">
    <source>
        <dbReference type="EMBL" id="MDT0642832.1"/>
    </source>
</evidence>
<organism evidence="2 3">
    <name type="scientific">Autumnicola tepida</name>
    <dbReference type="NCBI Taxonomy" id="3075595"/>
    <lineage>
        <taxon>Bacteria</taxon>
        <taxon>Pseudomonadati</taxon>
        <taxon>Bacteroidota</taxon>
        <taxon>Flavobacteriia</taxon>
        <taxon>Flavobacteriales</taxon>
        <taxon>Flavobacteriaceae</taxon>
        <taxon>Autumnicola</taxon>
    </lineage>
</organism>
<accession>A0ABU3C924</accession>
<protein>
    <recommendedName>
        <fullName evidence="4">Alpha/beta hydrolase</fullName>
    </recommendedName>
</protein>
<keyword evidence="1" id="KW-0732">Signal</keyword>
<feature type="chain" id="PRO_5045410856" description="Alpha/beta hydrolase" evidence="1">
    <location>
        <begin position="22"/>
        <end position="321"/>
    </location>
</feature>
<evidence type="ECO:0000256" key="1">
    <source>
        <dbReference type="SAM" id="SignalP"/>
    </source>
</evidence>